<accession>A0ACC6KQQ8</accession>
<evidence type="ECO:0000313" key="1">
    <source>
        <dbReference type="EMBL" id="MDR6781477.1"/>
    </source>
</evidence>
<protein>
    <submittedName>
        <fullName evidence="1">Uncharacterized protein</fullName>
    </submittedName>
</protein>
<evidence type="ECO:0000313" key="2">
    <source>
        <dbReference type="Proteomes" id="UP001246858"/>
    </source>
</evidence>
<gene>
    <name evidence="1" type="ORF">J2X78_000029</name>
</gene>
<proteinExistence type="predicted"/>
<organism evidence="1 2">
    <name type="scientific">Pedobacter africanus</name>
    <dbReference type="NCBI Taxonomy" id="151894"/>
    <lineage>
        <taxon>Bacteria</taxon>
        <taxon>Pseudomonadati</taxon>
        <taxon>Bacteroidota</taxon>
        <taxon>Sphingobacteriia</taxon>
        <taxon>Sphingobacteriales</taxon>
        <taxon>Sphingobacteriaceae</taxon>
        <taxon>Pedobacter</taxon>
    </lineage>
</organism>
<comment type="caution">
    <text evidence="1">The sequence shown here is derived from an EMBL/GenBank/DDBJ whole genome shotgun (WGS) entry which is preliminary data.</text>
</comment>
<keyword evidence="2" id="KW-1185">Reference proteome</keyword>
<name>A0ACC6KQQ8_9SPHI</name>
<reference evidence="1" key="1">
    <citation type="submission" date="2023-07" db="EMBL/GenBank/DDBJ databases">
        <title>Sorghum-associated microbial communities from plants grown in Nebraska, USA.</title>
        <authorList>
            <person name="Schachtman D."/>
        </authorList>
    </citation>
    <scope>NUCLEOTIDE SEQUENCE</scope>
    <source>
        <strain evidence="1">2697</strain>
    </source>
</reference>
<dbReference type="Proteomes" id="UP001246858">
    <property type="component" value="Unassembled WGS sequence"/>
</dbReference>
<sequence>MNKKKAKALLIKYENGELLRDEQLRLNQWYLEQAVASKETLSEEALKESYDYLKNNLPVLYGSRTAKLWPRLVGIAAAVTAIIVGTWFYIRQTAPTQKATAHSEITLNDIAPGKQGATLTLANGKKIRLGNAANGELAKEAGLVITKTANGQLIYEVEKGHGELSKVNTLTTARGETYEVRLPDGTLVWLNAASSLSYATKPNERGERKVKLEGEGYFEVAKDKDHPFVVQTRGQEVEVLGTHFNISSYADDEVEKTTLVEGSIRLSSGGRTRLLKPGQQANIKGTGISVEDVDTDQAIAWKNKEFMFQSESIEGVMKAVERWYNVEVIYVGARTKERFTGGVSRYDNVSKVLDIVEFTGASHFKITGRKIYVSK</sequence>
<dbReference type="EMBL" id="JAVDTF010000001">
    <property type="protein sequence ID" value="MDR6781477.1"/>
    <property type="molecule type" value="Genomic_DNA"/>
</dbReference>